<accession>A0A642UGF0</accession>
<name>A0A642UGF0_DIURU</name>
<dbReference type="VEuPathDB" id="FungiDB:DIURU_004687"/>
<dbReference type="AlphaFoldDB" id="A0A642UGF0"/>
<comment type="caution">
    <text evidence="1">The sequence shown here is derived from an EMBL/GenBank/DDBJ whole genome shotgun (WGS) entry which is preliminary data.</text>
</comment>
<dbReference type="Pfam" id="PF13094">
    <property type="entry name" value="CENP-Q"/>
    <property type="match status" value="1"/>
</dbReference>
<dbReference type="RefSeq" id="XP_034010524.1">
    <property type="nucleotide sequence ID" value="XM_034157587.1"/>
</dbReference>
<evidence type="ECO:0000313" key="2">
    <source>
        <dbReference type="Proteomes" id="UP000449547"/>
    </source>
</evidence>
<gene>
    <name evidence="1" type="ORF">DIURU_004687</name>
</gene>
<organism evidence="1 2">
    <name type="scientific">Diutina rugosa</name>
    <name type="common">Yeast</name>
    <name type="synonym">Candida rugosa</name>
    <dbReference type="NCBI Taxonomy" id="5481"/>
    <lineage>
        <taxon>Eukaryota</taxon>
        <taxon>Fungi</taxon>
        <taxon>Dikarya</taxon>
        <taxon>Ascomycota</taxon>
        <taxon>Saccharomycotina</taxon>
        <taxon>Pichiomycetes</taxon>
        <taxon>Debaryomycetaceae</taxon>
        <taxon>Diutina</taxon>
    </lineage>
</organism>
<dbReference type="InterPro" id="IPR025212">
    <property type="entry name" value="CAD_CENP-Q"/>
</dbReference>
<dbReference type="Proteomes" id="UP000449547">
    <property type="component" value="Unassembled WGS sequence"/>
</dbReference>
<sequence length="226" mass="25851">MAATEWKVTKRAKRLPKKRAVLSAASLESLTKLMHIALNDTVRNKNQTETAAIIDLISSTWMGSDPRSFTSRVAKTPMPSLNQRIKFDVLNFDDQLYQRDRLERYISEVLPSLLKLDAVFTQEKITFTNHESALRELQANIPKSTERIIEQTQKLREQYKIAPGTKEVVSTYVTEKDDENVTDVPDIPSDERVDAVVDRVETALAKHRQLAAITERLETIRNLVKM</sequence>
<dbReference type="GeneID" id="54783338"/>
<proteinExistence type="predicted"/>
<dbReference type="EMBL" id="SWFT01000146">
    <property type="protein sequence ID" value="KAA8898403.1"/>
    <property type="molecule type" value="Genomic_DNA"/>
</dbReference>
<reference evidence="1 2" key="1">
    <citation type="submission" date="2019-07" db="EMBL/GenBank/DDBJ databases">
        <title>Genome assembly of two rare yeast pathogens: Diutina rugosa and Trichomonascus ciferrii.</title>
        <authorList>
            <person name="Mixao V."/>
            <person name="Saus E."/>
            <person name="Hansen A."/>
            <person name="Lass-Flor C."/>
            <person name="Gabaldon T."/>
        </authorList>
    </citation>
    <scope>NUCLEOTIDE SEQUENCE [LARGE SCALE GENOMIC DNA]</scope>
    <source>
        <strain evidence="1 2">CBS 613</strain>
    </source>
</reference>
<evidence type="ECO:0000313" key="1">
    <source>
        <dbReference type="EMBL" id="KAA8898403.1"/>
    </source>
</evidence>
<protein>
    <submittedName>
        <fullName evidence="1">Uncharacterized protein</fullName>
    </submittedName>
</protein>
<keyword evidence="2" id="KW-1185">Reference proteome</keyword>